<organism evidence="1 2">
    <name type="scientific">Camellia lanceoleosa</name>
    <dbReference type="NCBI Taxonomy" id="1840588"/>
    <lineage>
        <taxon>Eukaryota</taxon>
        <taxon>Viridiplantae</taxon>
        <taxon>Streptophyta</taxon>
        <taxon>Embryophyta</taxon>
        <taxon>Tracheophyta</taxon>
        <taxon>Spermatophyta</taxon>
        <taxon>Magnoliopsida</taxon>
        <taxon>eudicotyledons</taxon>
        <taxon>Gunneridae</taxon>
        <taxon>Pentapetalae</taxon>
        <taxon>asterids</taxon>
        <taxon>Ericales</taxon>
        <taxon>Theaceae</taxon>
        <taxon>Camellia</taxon>
    </lineage>
</organism>
<comment type="caution">
    <text evidence="1">The sequence shown here is derived from an EMBL/GenBank/DDBJ whole genome shotgun (WGS) entry which is preliminary data.</text>
</comment>
<accession>A0ACC0FJ84</accession>
<protein>
    <submittedName>
        <fullName evidence="1">Uncharacterized protein</fullName>
    </submittedName>
</protein>
<proteinExistence type="predicted"/>
<evidence type="ECO:0000313" key="2">
    <source>
        <dbReference type="Proteomes" id="UP001060215"/>
    </source>
</evidence>
<keyword evidence="2" id="KW-1185">Reference proteome</keyword>
<sequence>MLALEPFSEDQGRSTVQPARGIPSKSASFALYGFTFRLLTRTHVDFGPWFQDGPNGELAGRRRSAADVRHARGRYASHDRAAALAGFSTASALASASTTAVHA</sequence>
<reference evidence="1 2" key="1">
    <citation type="journal article" date="2022" name="Plant J.">
        <title>Chromosome-level genome of Camellia lanceoleosa provides a valuable resource for understanding genome evolution and self-incompatibility.</title>
        <authorList>
            <person name="Gong W."/>
            <person name="Xiao S."/>
            <person name="Wang L."/>
            <person name="Liao Z."/>
            <person name="Chang Y."/>
            <person name="Mo W."/>
            <person name="Hu G."/>
            <person name="Li W."/>
            <person name="Zhao G."/>
            <person name="Zhu H."/>
            <person name="Hu X."/>
            <person name="Ji K."/>
            <person name="Xiang X."/>
            <person name="Song Q."/>
            <person name="Yuan D."/>
            <person name="Jin S."/>
            <person name="Zhang L."/>
        </authorList>
    </citation>
    <scope>NUCLEOTIDE SEQUENCE [LARGE SCALE GENOMIC DNA]</scope>
    <source>
        <strain evidence="1">SQ_2022a</strain>
    </source>
</reference>
<evidence type="ECO:0000313" key="1">
    <source>
        <dbReference type="EMBL" id="KAI7988764.1"/>
    </source>
</evidence>
<dbReference type="Proteomes" id="UP001060215">
    <property type="component" value="Chromosome 14"/>
</dbReference>
<name>A0ACC0FJ84_9ERIC</name>
<dbReference type="EMBL" id="CM045771">
    <property type="protein sequence ID" value="KAI7988764.1"/>
    <property type="molecule type" value="Genomic_DNA"/>
</dbReference>
<gene>
    <name evidence="1" type="ORF">LOK49_LG13G00030</name>
</gene>